<evidence type="ECO:0000256" key="5">
    <source>
        <dbReference type="ARBA" id="ARBA00022692"/>
    </source>
</evidence>
<keyword evidence="2" id="KW-0813">Transport</keyword>
<evidence type="ECO:0000256" key="7">
    <source>
        <dbReference type="ARBA" id="ARBA00022840"/>
    </source>
</evidence>
<evidence type="ECO:0000256" key="2">
    <source>
        <dbReference type="ARBA" id="ARBA00022448"/>
    </source>
</evidence>
<dbReference type="PANTHER" id="PTHR43520">
    <property type="entry name" value="ATP7, ISOFORM B"/>
    <property type="match status" value="1"/>
</dbReference>
<dbReference type="InterPro" id="IPR027256">
    <property type="entry name" value="P-typ_ATPase_IB"/>
</dbReference>
<dbReference type="AlphaFoldDB" id="A0A3B0ZRY6"/>
<proteinExistence type="predicted"/>
<dbReference type="SUPFAM" id="SSF56784">
    <property type="entry name" value="HAD-like"/>
    <property type="match status" value="1"/>
</dbReference>
<evidence type="ECO:0000313" key="14">
    <source>
        <dbReference type="EMBL" id="VAW94461.1"/>
    </source>
</evidence>
<dbReference type="EMBL" id="UOFV01000021">
    <property type="protein sequence ID" value="VAW94461.1"/>
    <property type="molecule type" value="Genomic_DNA"/>
</dbReference>
<dbReference type="GO" id="GO:0005507">
    <property type="term" value="F:copper ion binding"/>
    <property type="evidence" value="ECO:0007669"/>
    <property type="project" value="TreeGrafter"/>
</dbReference>
<keyword evidence="4" id="KW-0597">Phosphoprotein</keyword>
<sequence>REDVAWKDLTPLCVRALMAATAVLIITCPCAFGLATPMAIASASGLAARFGILIKNGGVLETLSHIDHIVFDKTGTLTEGRMQVQEILTHNEMDKNSLMQHAAALEQYSEHHIASAVCRFVEKKKIPLLTAQHIENFPGHGIKGVVNDHTVMIGTGYWLQQNQIALDETLQRNTEQWENKGSTCVHISINGQHKGAIAINDQLRPDAKKLVDALHAKGIRMTILSGDRKPVVERIAQQLGGMESIAEVLPEDKDKIIQQLKKDGAIVAMVGDGINDAAALSRADVGIALGSGTDISGDNADIVLMSNELDKVRLAMQLSHRTLRTIRQNIAISFTYNIIMVPLAMAAMITPLVAAISMPISSLLVIANAARIRTVFNPKMRENPHGEETQ</sequence>
<protein>
    <submittedName>
        <fullName evidence="14">Type cbb3 cytochrome oxidase biogenesis protein CcoI Copper-translocating P-type ATPase</fullName>
        <ecNumber evidence="14">3.6.3.4</ecNumber>
    </submittedName>
</protein>
<dbReference type="GO" id="GO:0043682">
    <property type="term" value="F:P-type divalent copper transporter activity"/>
    <property type="evidence" value="ECO:0007669"/>
    <property type="project" value="TreeGrafter"/>
</dbReference>
<reference evidence="14" key="1">
    <citation type="submission" date="2018-06" db="EMBL/GenBank/DDBJ databases">
        <authorList>
            <person name="Zhirakovskaya E."/>
        </authorList>
    </citation>
    <scope>NUCLEOTIDE SEQUENCE</scope>
</reference>
<keyword evidence="10 13" id="KW-1133">Transmembrane helix</keyword>
<keyword evidence="5 13" id="KW-0812">Transmembrane</keyword>
<dbReference type="InterPro" id="IPR001757">
    <property type="entry name" value="P_typ_ATPase"/>
</dbReference>
<dbReference type="PANTHER" id="PTHR43520:SF5">
    <property type="entry name" value="CATION-TRANSPORTING P-TYPE ATPASE-RELATED"/>
    <property type="match status" value="1"/>
</dbReference>
<keyword evidence="6" id="KW-0547">Nucleotide-binding</keyword>
<keyword evidence="11" id="KW-0406">Ion transport</keyword>
<dbReference type="InterPro" id="IPR044492">
    <property type="entry name" value="P_typ_ATPase_HD_dom"/>
</dbReference>
<name>A0A3B0ZRY6_9ZZZZ</name>
<dbReference type="NCBIfam" id="TIGR01525">
    <property type="entry name" value="ATPase-IB_hvy"/>
    <property type="match status" value="1"/>
</dbReference>
<keyword evidence="9" id="KW-1278">Translocase</keyword>
<comment type="subcellular location">
    <subcellularLocation>
        <location evidence="1">Cell membrane</location>
        <topology evidence="1">Multi-pass membrane protein</topology>
    </subcellularLocation>
</comment>
<keyword evidence="12 13" id="KW-0472">Membrane</keyword>
<dbReference type="EC" id="3.6.3.4" evidence="14"/>
<dbReference type="InterPro" id="IPR036412">
    <property type="entry name" value="HAD-like_sf"/>
</dbReference>
<feature type="transmembrane region" description="Helical" evidence="13">
    <location>
        <begin position="16"/>
        <end position="40"/>
    </location>
</feature>
<dbReference type="SFLD" id="SFLDG00002">
    <property type="entry name" value="C1.7:_P-type_atpase_like"/>
    <property type="match status" value="1"/>
</dbReference>
<dbReference type="PRINTS" id="PR00119">
    <property type="entry name" value="CATATPASE"/>
</dbReference>
<organism evidence="14">
    <name type="scientific">hydrothermal vent metagenome</name>
    <dbReference type="NCBI Taxonomy" id="652676"/>
    <lineage>
        <taxon>unclassified sequences</taxon>
        <taxon>metagenomes</taxon>
        <taxon>ecological metagenomes</taxon>
    </lineage>
</organism>
<dbReference type="Gene3D" id="3.40.1110.10">
    <property type="entry name" value="Calcium-transporting ATPase, cytoplasmic domain N"/>
    <property type="match status" value="1"/>
</dbReference>
<dbReference type="NCBIfam" id="TIGR01494">
    <property type="entry name" value="ATPase_P-type"/>
    <property type="match status" value="2"/>
</dbReference>
<dbReference type="InterPro" id="IPR018303">
    <property type="entry name" value="ATPase_P-typ_P_site"/>
</dbReference>
<dbReference type="SFLD" id="SFLDS00003">
    <property type="entry name" value="Haloacid_Dehalogenase"/>
    <property type="match status" value="1"/>
</dbReference>
<keyword evidence="7" id="KW-0067">ATP-binding</keyword>
<accession>A0A3B0ZRY6</accession>
<evidence type="ECO:0000256" key="6">
    <source>
        <dbReference type="ARBA" id="ARBA00022741"/>
    </source>
</evidence>
<keyword evidence="14" id="KW-0378">Hydrolase</keyword>
<dbReference type="Gene3D" id="3.40.50.1000">
    <property type="entry name" value="HAD superfamily/HAD-like"/>
    <property type="match status" value="1"/>
</dbReference>
<keyword evidence="8" id="KW-0460">Magnesium</keyword>
<dbReference type="InterPro" id="IPR023299">
    <property type="entry name" value="ATPase_P-typ_cyto_dom_N"/>
</dbReference>
<evidence type="ECO:0000256" key="10">
    <source>
        <dbReference type="ARBA" id="ARBA00022989"/>
    </source>
</evidence>
<feature type="transmembrane region" description="Helical" evidence="13">
    <location>
        <begin position="355"/>
        <end position="372"/>
    </location>
</feature>
<dbReference type="GO" id="GO:0005524">
    <property type="term" value="F:ATP binding"/>
    <property type="evidence" value="ECO:0007669"/>
    <property type="project" value="UniProtKB-KW"/>
</dbReference>
<dbReference type="GO" id="GO:0016887">
    <property type="term" value="F:ATP hydrolysis activity"/>
    <property type="evidence" value="ECO:0007669"/>
    <property type="project" value="InterPro"/>
</dbReference>
<evidence type="ECO:0000256" key="12">
    <source>
        <dbReference type="ARBA" id="ARBA00023136"/>
    </source>
</evidence>
<feature type="non-terminal residue" evidence="14">
    <location>
        <position position="1"/>
    </location>
</feature>
<dbReference type="GO" id="GO:0055070">
    <property type="term" value="P:copper ion homeostasis"/>
    <property type="evidence" value="ECO:0007669"/>
    <property type="project" value="TreeGrafter"/>
</dbReference>
<dbReference type="GO" id="GO:0005886">
    <property type="term" value="C:plasma membrane"/>
    <property type="evidence" value="ECO:0007669"/>
    <property type="project" value="UniProtKB-SubCell"/>
</dbReference>
<evidence type="ECO:0000256" key="3">
    <source>
        <dbReference type="ARBA" id="ARBA00022475"/>
    </source>
</evidence>
<dbReference type="SFLD" id="SFLDF00027">
    <property type="entry name" value="p-type_atpase"/>
    <property type="match status" value="1"/>
</dbReference>
<evidence type="ECO:0000256" key="11">
    <source>
        <dbReference type="ARBA" id="ARBA00023065"/>
    </source>
</evidence>
<keyword evidence="3" id="KW-1003">Cell membrane</keyword>
<dbReference type="InterPro" id="IPR023214">
    <property type="entry name" value="HAD_sf"/>
</dbReference>
<evidence type="ECO:0000256" key="9">
    <source>
        <dbReference type="ARBA" id="ARBA00022967"/>
    </source>
</evidence>
<dbReference type="Pfam" id="PF00702">
    <property type="entry name" value="Hydrolase"/>
    <property type="match status" value="1"/>
</dbReference>
<evidence type="ECO:0000256" key="13">
    <source>
        <dbReference type="SAM" id="Phobius"/>
    </source>
</evidence>
<evidence type="ECO:0000256" key="1">
    <source>
        <dbReference type="ARBA" id="ARBA00004651"/>
    </source>
</evidence>
<gene>
    <name evidence="14" type="ORF">MNBD_GAMMA19-608</name>
</gene>
<evidence type="ECO:0000256" key="4">
    <source>
        <dbReference type="ARBA" id="ARBA00022553"/>
    </source>
</evidence>
<dbReference type="PROSITE" id="PS00154">
    <property type="entry name" value="ATPASE_E1_E2"/>
    <property type="match status" value="1"/>
</dbReference>
<evidence type="ECO:0000256" key="8">
    <source>
        <dbReference type="ARBA" id="ARBA00022842"/>
    </source>
</evidence>